<reference evidence="7" key="1">
    <citation type="journal article" date="2016" name="Nat. Genet.">
        <title>A high-quality carrot genome assembly provides new insights into carotenoid accumulation and asterid genome evolution.</title>
        <authorList>
            <person name="Iorizzo M."/>
            <person name="Ellison S."/>
            <person name="Senalik D."/>
            <person name="Zeng P."/>
            <person name="Satapoomin P."/>
            <person name="Huang J."/>
            <person name="Bowman M."/>
            <person name="Iovene M."/>
            <person name="Sanseverino W."/>
            <person name="Cavagnaro P."/>
            <person name="Yildiz M."/>
            <person name="Macko-Podgorni A."/>
            <person name="Moranska E."/>
            <person name="Grzebelus E."/>
            <person name="Grzebelus D."/>
            <person name="Ashrafi H."/>
            <person name="Zheng Z."/>
            <person name="Cheng S."/>
            <person name="Spooner D."/>
            <person name="Van Deynze A."/>
            <person name="Simon P."/>
        </authorList>
    </citation>
    <scope>NUCLEOTIDE SEQUENCE [LARGE SCALE GENOMIC DNA]</scope>
    <source>
        <tissue evidence="7">Leaf</tissue>
    </source>
</reference>
<dbReference type="Gramene" id="KZM97062">
    <property type="protein sequence ID" value="KZM97062"/>
    <property type="gene ID" value="DCAR_015576"/>
</dbReference>
<protein>
    <recommendedName>
        <fullName evidence="6">TF-B3 domain-containing protein</fullName>
    </recommendedName>
</protein>
<keyword evidence="3" id="KW-0238">DNA-binding</keyword>
<keyword evidence="5" id="KW-0539">Nucleus</keyword>
<dbReference type="PANTHER" id="PTHR31920:SF132">
    <property type="entry name" value="TF-B3 DOMAIN-CONTAINING PROTEIN"/>
    <property type="match status" value="1"/>
</dbReference>
<evidence type="ECO:0000256" key="1">
    <source>
        <dbReference type="ARBA" id="ARBA00004123"/>
    </source>
</evidence>
<dbReference type="Pfam" id="PF02362">
    <property type="entry name" value="B3"/>
    <property type="match status" value="1"/>
</dbReference>
<dbReference type="EMBL" id="CP093346">
    <property type="protein sequence ID" value="WOG95831.1"/>
    <property type="molecule type" value="Genomic_DNA"/>
</dbReference>
<dbReference type="PANTHER" id="PTHR31920">
    <property type="entry name" value="B3 DOMAIN-CONTAINING"/>
    <property type="match status" value="1"/>
</dbReference>
<evidence type="ECO:0000313" key="8">
    <source>
        <dbReference type="EMBL" id="WOG95831.1"/>
    </source>
</evidence>
<dbReference type="CDD" id="cd10017">
    <property type="entry name" value="B3_DNA"/>
    <property type="match status" value="1"/>
</dbReference>
<dbReference type="SUPFAM" id="SSF101936">
    <property type="entry name" value="DNA-binding pseudobarrel domain"/>
    <property type="match status" value="3"/>
</dbReference>
<name>A0A162A6W9_DAUCS</name>
<dbReference type="GO" id="GO:0005634">
    <property type="term" value="C:nucleus"/>
    <property type="evidence" value="ECO:0007669"/>
    <property type="project" value="UniProtKB-SubCell"/>
</dbReference>
<dbReference type="InterPro" id="IPR015300">
    <property type="entry name" value="DNA-bd_pseudobarrel_sf"/>
</dbReference>
<evidence type="ECO:0000313" key="9">
    <source>
        <dbReference type="Proteomes" id="UP000077755"/>
    </source>
</evidence>
<accession>A0A162A6W9</accession>
<sequence length="422" mass="49386">MPCSWKMFYPMILWWNTLKKYHVMFGYTCHQVLYGGGVYSNSHKWIEGLSNFMITYGVRPYYMLSLEYVGGGHFNVKVFSPTAVEINYETKYSDEDLEGMSRGSLIKTDEILNLGIDDNVKWLEIGFKYFSWLVKLKWKNGYIYFDKEWYKFAKAAELNEGDICSFVRTNYPKRFEICVYTADYLEKCNIKGLGSDTGVMKWFKCLDKKCCLNGQLEIPRLFVEQYANLVNDIVTVVMADKRTFTLSYYNKLCYLYGVEKIVQTYSLNVNDVMIFSYVALSTFEVSVYKSNGGMDLFFKGRNFHVSNQLSNGADPEEHDELNTMVNNSNNAIVLKKSHVDKRGHGVFLPRDLLPIYKSWKSLTTVKLVCEDEEFQMKVWRAQNMCRLAKGWTKFTIKKELKEGDKLVFVYRNRRTFDVTVEE</sequence>
<dbReference type="Gene3D" id="2.40.330.10">
    <property type="entry name" value="DNA-binding pseudobarrel domain"/>
    <property type="match status" value="3"/>
</dbReference>
<organism evidence="7">
    <name type="scientific">Daucus carota subsp. sativus</name>
    <name type="common">Carrot</name>
    <dbReference type="NCBI Taxonomy" id="79200"/>
    <lineage>
        <taxon>Eukaryota</taxon>
        <taxon>Viridiplantae</taxon>
        <taxon>Streptophyta</taxon>
        <taxon>Embryophyta</taxon>
        <taxon>Tracheophyta</taxon>
        <taxon>Spermatophyta</taxon>
        <taxon>Magnoliopsida</taxon>
        <taxon>eudicotyledons</taxon>
        <taxon>Gunneridae</taxon>
        <taxon>Pentapetalae</taxon>
        <taxon>asterids</taxon>
        <taxon>campanulids</taxon>
        <taxon>Apiales</taxon>
        <taxon>Apiaceae</taxon>
        <taxon>Apioideae</taxon>
        <taxon>Scandiceae</taxon>
        <taxon>Daucinae</taxon>
        <taxon>Daucus</taxon>
        <taxon>Daucus sect. Daucus</taxon>
    </lineage>
</organism>
<dbReference type="InterPro" id="IPR050655">
    <property type="entry name" value="Plant_B3_domain"/>
</dbReference>
<keyword evidence="9" id="KW-1185">Reference proteome</keyword>
<dbReference type="EMBL" id="LNRQ01000004">
    <property type="protein sequence ID" value="KZM97062.1"/>
    <property type="molecule type" value="Genomic_DNA"/>
</dbReference>
<keyword evidence="2" id="KW-0805">Transcription regulation</keyword>
<dbReference type="GO" id="GO:0003677">
    <property type="term" value="F:DNA binding"/>
    <property type="evidence" value="ECO:0007669"/>
    <property type="project" value="UniProtKB-KW"/>
</dbReference>
<evidence type="ECO:0000256" key="5">
    <source>
        <dbReference type="ARBA" id="ARBA00023242"/>
    </source>
</evidence>
<dbReference type="PROSITE" id="PS50863">
    <property type="entry name" value="B3"/>
    <property type="match status" value="2"/>
</dbReference>
<dbReference type="InterPro" id="IPR003340">
    <property type="entry name" value="B3_DNA-bd"/>
</dbReference>
<keyword evidence="4" id="KW-0804">Transcription</keyword>
<reference evidence="8" key="2">
    <citation type="submission" date="2022-03" db="EMBL/GenBank/DDBJ databases">
        <title>Draft title - Genomic analysis of global carrot germplasm unveils the trajectory of domestication and the origin of high carotenoid orange carrot.</title>
        <authorList>
            <person name="Iorizzo M."/>
            <person name="Ellison S."/>
            <person name="Senalik D."/>
            <person name="Macko-Podgorni A."/>
            <person name="Grzebelus D."/>
            <person name="Bostan H."/>
            <person name="Rolling W."/>
            <person name="Curaba J."/>
            <person name="Simon P."/>
        </authorList>
    </citation>
    <scope>NUCLEOTIDE SEQUENCE</scope>
    <source>
        <tissue evidence="8">Leaf</tissue>
    </source>
</reference>
<evidence type="ECO:0000256" key="2">
    <source>
        <dbReference type="ARBA" id="ARBA00023015"/>
    </source>
</evidence>
<evidence type="ECO:0000313" key="7">
    <source>
        <dbReference type="EMBL" id="KZM97062.1"/>
    </source>
</evidence>
<dbReference type="SMART" id="SM01019">
    <property type="entry name" value="B3"/>
    <property type="match status" value="2"/>
</dbReference>
<gene>
    <name evidence="7" type="ORF">DCAR_015576</name>
    <name evidence="8" type="ORF">DCAR_0415160</name>
</gene>
<dbReference type="Proteomes" id="UP000077755">
    <property type="component" value="Chromosome 4"/>
</dbReference>
<feature type="domain" description="TF-B3" evidence="6">
    <location>
        <begin position="131"/>
        <end position="183"/>
    </location>
</feature>
<proteinExistence type="predicted"/>
<dbReference type="AlphaFoldDB" id="A0A162A6W9"/>
<evidence type="ECO:0000256" key="4">
    <source>
        <dbReference type="ARBA" id="ARBA00023163"/>
    </source>
</evidence>
<evidence type="ECO:0000259" key="6">
    <source>
        <dbReference type="PROSITE" id="PS50863"/>
    </source>
</evidence>
<comment type="subcellular location">
    <subcellularLocation>
        <location evidence="1">Nucleus</location>
    </subcellularLocation>
</comment>
<evidence type="ECO:0000256" key="3">
    <source>
        <dbReference type="ARBA" id="ARBA00023125"/>
    </source>
</evidence>
<feature type="domain" description="TF-B3" evidence="6">
    <location>
        <begin position="387"/>
        <end position="422"/>
    </location>
</feature>